<feature type="domain" description="Flagellin C-terminal" evidence="6">
    <location>
        <begin position="860"/>
        <end position="944"/>
    </location>
</feature>
<dbReference type="EMBL" id="CP036348">
    <property type="protein sequence ID" value="QDV69556.1"/>
    <property type="molecule type" value="Genomic_DNA"/>
</dbReference>
<dbReference type="KEGG" id="rcf:Poly24_32720"/>
<evidence type="ECO:0000259" key="6">
    <source>
        <dbReference type="Pfam" id="PF00700"/>
    </source>
</evidence>
<evidence type="ECO:0000259" key="5">
    <source>
        <dbReference type="Pfam" id="PF00669"/>
    </source>
</evidence>
<dbReference type="PANTHER" id="PTHR42792:SF2">
    <property type="entry name" value="FLAGELLIN"/>
    <property type="match status" value="1"/>
</dbReference>
<keyword evidence="7" id="KW-0282">Flagellum</keyword>
<feature type="domain" description="Flagellin N-terminal" evidence="5">
    <location>
        <begin position="4"/>
        <end position="141"/>
    </location>
</feature>
<evidence type="ECO:0000313" key="8">
    <source>
        <dbReference type="Proteomes" id="UP000315082"/>
    </source>
</evidence>
<dbReference type="GO" id="GO:0005198">
    <property type="term" value="F:structural molecule activity"/>
    <property type="evidence" value="ECO:0007669"/>
    <property type="project" value="UniProtKB-UniRule"/>
</dbReference>
<dbReference type="RefSeq" id="WP_231753167.1">
    <property type="nucleotide sequence ID" value="NZ_CP036348.1"/>
</dbReference>
<evidence type="ECO:0000256" key="2">
    <source>
        <dbReference type="ARBA" id="ARBA00022525"/>
    </source>
</evidence>
<dbReference type="SUPFAM" id="SSF64518">
    <property type="entry name" value="Phase 1 flagellin"/>
    <property type="match status" value="2"/>
</dbReference>
<evidence type="ECO:0000256" key="3">
    <source>
        <dbReference type="ARBA" id="ARBA00023143"/>
    </source>
</evidence>
<comment type="similarity">
    <text evidence="1 4">Belongs to the bacterial flagellin family.</text>
</comment>
<protein>
    <recommendedName>
        <fullName evidence="4">Flagellin</fullName>
    </recommendedName>
</protein>
<dbReference type="Pfam" id="PF00700">
    <property type="entry name" value="Flagellin_C"/>
    <property type="match status" value="1"/>
</dbReference>
<dbReference type="InterPro" id="IPR046358">
    <property type="entry name" value="Flagellin_C"/>
</dbReference>
<dbReference type="AlphaFoldDB" id="A0A518JVK0"/>
<dbReference type="Gene3D" id="1.20.1330.10">
    <property type="entry name" value="f41 fragment of flagellin, N-terminal domain"/>
    <property type="match status" value="2"/>
</dbReference>
<keyword evidence="2 4" id="KW-0964">Secreted</keyword>
<accession>A0A518JVK0</accession>
<dbReference type="Gene3D" id="6.10.10.10">
    <property type="entry name" value="Flagellar export chaperone, C-terminal domain"/>
    <property type="match status" value="1"/>
</dbReference>
<name>A0A518JVK0_9BACT</name>
<dbReference type="GO" id="GO:0005576">
    <property type="term" value="C:extracellular region"/>
    <property type="evidence" value="ECO:0007669"/>
    <property type="project" value="UniProtKB-SubCell"/>
</dbReference>
<dbReference type="PRINTS" id="PR00207">
    <property type="entry name" value="FLAGELLIN"/>
</dbReference>
<dbReference type="InterPro" id="IPR001492">
    <property type="entry name" value="Flagellin"/>
</dbReference>
<comment type="function">
    <text evidence="4">Flagellin is the subunit protein which polymerizes to form the filaments of bacterial flagella.</text>
</comment>
<dbReference type="Pfam" id="PF00669">
    <property type="entry name" value="Flagellin_N"/>
    <property type="match status" value="1"/>
</dbReference>
<dbReference type="PANTHER" id="PTHR42792">
    <property type="entry name" value="FLAGELLIN"/>
    <property type="match status" value="1"/>
</dbReference>
<keyword evidence="7" id="KW-0969">Cilium</keyword>
<reference evidence="7 8" key="1">
    <citation type="submission" date="2019-02" db="EMBL/GenBank/DDBJ databases">
        <title>Deep-cultivation of Planctomycetes and their phenomic and genomic characterization uncovers novel biology.</title>
        <authorList>
            <person name="Wiegand S."/>
            <person name="Jogler M."/>
            <person name="Boedeker C."/>
            <person name="Pinto D."/>
            <person name="Vollmers J."/>
            <person name="Rivas-Marin E."/>
            <person name="Kohn T."/>
            <person name="Peeters S.H."/>
            <person name="Heuer A."/>
            <person name="Rast P."/>
            <person name="Oberbeckmann S."/>
            <person name="Bunk B."/>
            <person name="Jeske O."/>
            <person name="Meyerdierks A."/>
            <person name="Storesund J.E."/>
            <person name="Kallscheuer N."/>
            <person name="Luecker S."/>
            <person name="Lage O.M."/>
            <person name="Pohl T."/>
            <person name="Merkel B.J."/>
            <person name="Hornburger P."/>
            <person name="Mueller R.-W."/>
            <person name="Bruemmer F."/>
            <person name="Labrenz M."/>
            <person name="Spormann A.M."/>
            <person name="Op den Camp H."/>
            <person name="Overmann J."/>
            <person name="Amann R."/>
            <person name="Jetten M.S.M."/>
            <person name="Mascher T."/>
            <person name="Medema M.H."/>
            <person name="Devos D.P."/>
            <person name="Kaster A.-K."/>
            <person name="Ovreas L."/>
            <person name="Rohde M."/>
            <person name="Galperin M.Y."/>
            <person name="Jogler C."/>
        </authorList>
    </citation>
    <scope>NUCLEOTIDE SEQUENCE [LARGE SCALE GENOMIC DNA]</scope>
    <source>
        <strain evidence="7 8">Poly24</strain>
    </source>
</reference>
<evidence type="ECO:0000256" key="1">
    <source>
        <dbReference type="ARBA" id="ARBA00005709"/>
    </source>
</evidence>
<proteinExistence type="inferred from homology"/>
<dbReference type="GO" id="GO:0009288">
    <property type="term" value="C:bacterial-type flagellum"/>
    <property type="evidence" value="ECO:0007669"/>
    <property type="project" value="UniProtKB-SubCell"/>
</dbReference>
<evidence type="ECO:0000313" key="7">
    <source>
        <dbReference type="EMBL" id="QDV69556.1"/>
    </source>
</evidence>
<organism evidence="7 8">
    <name type="scientific">Rosistilla carotiformis</name>
    <dbReference type="NCBI Taxonomy" id="2528017"/>
    <lineage>
        <taxon>Bacteria</taxon>
        <taxon>Pseudomonadati</taxon>
        <taxon>Planctomycetota</taxon>
        <taxon>Planctomycetia</taxon>
        <taxon>Pirellulales</taxon>
        <taxon>Pirellulaceae</taxon>
        <taxon>Rosistilla</taxon>
    </lineage>
</organism>
<dbReference type="InterPro" id="IPR042187">
    <property type="entry name" value="Flagellin_C_sub2"/>
</dbReference>
<dbReference type="Pfam" id="PF07196">
    <property type="entry name" value="Flagellin_IN"/>
    <property type="match status" value="1"/>
</dbReference>
<dbReference type="InterPro" id="IPR010810">
    <property type="entry name" value="Flagellin_hook_IN_motif"/>
</dbReference>
<evidence type="ECO:0000256" key="4">
    <source>
        <dbReference type="RuleBase" id="RU362073"/>
    </source>
</evidence>
<dbReference type="Proteomes" id="UP000315082">
    <property type="component" value="Chromosome"/>
</dbReference>
<keyword evidence="3 4" id="KW-0975">Bacterial flagellum</keyword>
<keyword evidence="7" id="KW-0966">Cell projection</keyword>
<sequence length="945" mass="95291">MTRINTNVPSLVAQNRLQSSNGDLQEALTRLSTGLRINSGSDDPAGLIASEALRSEITSLNKAVSNTERANQIIATADSALGQVSTLLNDVRGLVVEAANSGALSPDEIAANQLQVDSSLEAINRISQTTTFQGRKLLDGSLDFLTSGTSNFNKIENLQIDQANLGNLGKIQVDVSVQEAATKASVNINNVPASGAGTGKITLSNSTGAADEAKTGDLETAGGADYTIDVLDGSSLDGVAGNDLTVDVKSGATTALTQATTAVKSLAGGGSFTISAKEGGALDGGLGNAATVQFAAGNTATAQAESAGFDVNGVTDAFTVSAKAGGAFDGTAGNALTVEIVSGTPASGSASIAEAAGVVTITVDDTVGVTLEDIQTALAGSADFEFNIAEGNEEVVFRSDGSDDGAAIPLNGGTAGANAAALVSRTGDALTITVNELSDQTLTDIKAALEADAEFNDDFKIQLGSAGTDVFASSGTTDDDALAQTFTGGTNAAAEVSFADGKLSITVDNTTAQNLSAIQAALDASTTLLDGTDTFSDLFAVTVNTDNVFAVDGSDDVEDEEFSGGTGSTATDEITITTPQGKEFNGTITINNSGDTGGAVTASVDENNNITITIDDDSDTALADIIAAIENDLTGYSAELTTNDGDGILHAGVDAITTTEIEDADDGGIAADVVFELAGETGSEVFNISAGTTLEQLIAQINLVSEATGVTASANENTLELNSTEYGSKAFVDLKIIEEGADGTFGAEVEEGARAVGTDIKAKVNGVDASGDGNKLTINTGTLDLNMSVEADYVGSIEFDINGGGALFQLGSQVVANQQARIGIGSVNTAQLGGVSGKLFELGEGGRAALGTDPTAAAAIVDEAIDQVTGLRGRLGAFQRTTIESNLVSLNDTVANLQEAESSIRDADFAAESARLTRAQILVQSGTSVLSLANQNPQNVLSLLG</sequence>
<keyword evidence="8" id="KW-1185">Reference proteome</keyword>
<dbReference type="InterPro" id="IPR001029">
    <property type="entry name" value="Flagellin_N"/>
</dbReference>
<gene>
    <name evidence="7" type="primary">fliC</name>
    <name evidence="7" type="ORF">Poly24_32720</name>
</gene>
<comment type="subcellular location">
    <subcellularLocation>
        <location evidence="4">Secreted</location>
    </subcellularLocation>
    <subcellularLocation>
        <location evidence="4">Bacterial flagellum</location>
    </subcellularLocation>
</comment>